<evidence type="ECO:0000256" key="2">
    <source>
        <dbReference type="ARBA" id="ARBA00009695"/>
    </source>
</evidence>
<evidence type="ECO:0000256" key="3">
    <source>
        <dbReference type="ARBA" id="ARBA00018111"/>
    </source>
</evidence>
<reference evidence="7 8" key="1">
    <citation type="submission" date="2023-03" db="EMBL/GenBank/DDBJ databases">
        <title>Fodinicurvata sp. CAU 1616 isolated from sea sendiment.</title>
        <authorList>
            <person name="Kim W."/>
        </authorList>
    </citation>
    <scope>NUCLEOTIDE SEQUENCE [LARGE SCALE GENOMIC DNA]</scope>
    <source>
        <strain evidence="7 8">CAU 1616</strain>
    </source>
</reference>
<evidence type="ECO:0000256" key="4">
    <source>
        <dbReference type="ARBA" id="ARBA00022490"/>
    </source>
</evidence>
<dbReference type="HAMAP" id="MF_01114">
    <property type="entry name" value="RecX"/>
    <property type="match status" value="1"/>
</dbReference>
<accession>A0ABT5YKN9</accession>
<dbReference type="EMBL" id="JARHUD010000003">
    <property type="protein sequence ID" value="MDF2095494.1"/>
    <property type="molecule type" value="Genomic_DNA"/>
</dbReference>
<dbReference type="InterPro" id="IPR053924">
    <property type="entry name" value="RecX_HTH_2nd"/>
</dbReference>
<feature type="domain" description="RecX second three-helical" evidence="6">
    <location>
        <begin position="78"/>
        <end position="118"/>
    </location>
</feature>
<dbReference type="InterPro" id="IPR003783">
    <property type="entry name" value="Regulatory_RecX"/>
</dbReference>
<dbReference type="InterPro" id="IPR036388">
    <property type="entry name" value="WH-like_DNA-bd_sf"/>
</dbReference>
<evidence type="ECO:0000259" key="6">
    <source>
        <dbReference type="Pfam" id="PF02631"/>
    </source>
</evidence>
<dbReference type="PANTHER" id="PTHR33602">
    <property type="entry name" value="REGULATORY PROTEIN RECX FAMILY PROTEIN"/>
    <property type="match status" value="1"/>
</dbReference>
<dbReference type="RefSeq" id="WP_275820975.1">
    <property type="nucleotide sequence ID" value="NZ_JARHUD010000003.1"/>
</dbReference>
<protein>
    <recommendedName>
        <fullName evidence="3 5">Regulatory protein RecX</fullName>
    </recommendedName>
</protein>
<evidence type="ECO:0000256" key="1">
    <source>
        <dbReference type="ARBA" id="ARBA00004496"/>
    </source>
</evidence>
<comment type="caution">
    <text evidence="7">The sequence shown here is derived from an EMBL/GenBank/DDBJ whole genome shotgun (WGS) entry which is preliminary data.</text>
</comment>
<keyword evidence="4 5" id="KW-0963">Cytoplasm</keyword>
<dbReference type="Gene3D" id="1.10.10.10">
    <property type="entry name" value="Winged helix-like DNA-binding domain superfamily/Winged helix DNA-binding domain"/>
    <property type="match status" value="1"/>
</dbReference>
<dbReference type="Proteomes" id="UP001215503">
    <property type="component" value="Unassembled WGS sequence"/>
</dbReference>
<proteinExistence type="inferred from homology"/>
<comment type="function">
    <text evidence="5">Modulates RecA activity.</text>
</comment>
<evidence type="ECO:0000256" key="5">
    <source>
        <dbReference type="HAMAP-Rule" id="MF_01114"/>
    </source>
</evidence>
<dbReference type="PANTHER" id="PTHR33602:SF1">
    <property type="entry name" value="REGULATORY PROTEIN RECX FAMILY PROTEIN"/>
    <property type="match status" value="1"/>
</dbReference>
<evidence type="ECO:0000313" key="7">
    <source>
        <dbReference type="EMBL" id="MDF2095494.1"/>
    </source>
</evidence>
<gene>
    <name evidence="5" type="primary">recX</name>
    <name evidence="7" type="ORF">P2G67_05855</name>
</gene>
<dbReference type="Pfam" id="PF02631">
    <property type="entry name" value="RecX_HTH2"/>
    <property type="match status" value="1"/>
</dbReference>
<sequence length="195" mass="21369">MSDKAKTRRRAPRKATPDYLERAALFYLERYASSSSSLRRVLLRKVARSAEAHGTDPAEGAAAVESLITRLQERGLVNDAAFAESRARALRRRGASAAGVRARLATKGITGDLAQQALAAVAQETPGDEELAAAIAFARRRRLGPWRAPEQRAERRQRDLAALGRQGFPGTLARRVIDAEDPEALEQQLAETRED</sequence>
<keyword evidence="8" id="KW-1185">Reference proteome</keyword>
<name>A0ABT5YKN9_9PROT</name>
<evidence type="ECO:0000313" key="8">
    <source>
        <dbReference type="Proteomes" id="UP001215503"/>
    </source>
</evidence>
<comment type="similarity">
    <text evidence="2 5">Belongs to the RecX family.</text>
</comment>
<organism evidence="7 8">
    <name type="scientific">Aquibaculum arenosum</name>
    <dbReference type="NCBI Taxonomy" id="3032591"/>
    <lineage>
        <taxon>Bacteria</taxon>
        <taxon>Pseudomonadati</taxon>
        <taxon>Pseudomonadota</taxon>
        <taxon>Alphaproteobacteria</taxon>
        <taxon>Rhodospirillales</taxon>
        <taxon>Rhodovibrionaceae</taxon>
        <taxon>Aquibaculum</taxon>
    </lineage>
</organism>
<comment type="subcellular location">
    <subcellularLocation>
        <location evidence="1 5">Cytoplasm</location>
    </subcellularLocation>
</comment>